<dbReference type="Proteomes" id="UP001208771">
    <property type="component" value="Unassembled WGS sequence"/>
</dbReference>
<sequence>MQGQDGATRPGGRPARLYSLAVAFACLLIFFSAQSGHSAQRISSGLSLSPPVDDLDHAPAETASLAPECRKAQVAIKAQATRMPVAGDVLLPQEARVGAPQPRAAASWPPRPAVSAHFRFTVLAARGPPA</sequence>
<gene>
    <name evidence="2" type="ORF">NOF55_20785</name>
</gene>
<proteinExistence type="predicted"/>
<keyword evidence="1" id="KW-0472">Membrane</keyword>
<keyword evidence="1" id="KW-0812">Transmembrane</keyword>
<keyword evidence="1" id="KW-1133">Transmembrane helix</keyword>
<evidence type="ECO:0000313" key="2">
    <source>
        <dbReference type="EMBL" id="MCX8999546.1"/>
    </source>
</evidence>
<evidence type="ECO:0000313" key="3">
    <source>
        <dbReference type="Proteomes" id="UP001208771"/>
    </source>
</evidence>
<name>A0AAE3N3K2_9HYPH</name>
<accession>A0AAE3N3K2</accession>
<evidence type="ECO:0000256" key="1">
    <source>
        <dbReference type="SAM" id="Phobius"/>
    </source>
</evidence>
<feature type="transmembrane region" description="Helical" evidence="1">
    <location>
        <begin position="15"/>
        <end position="33"/>
    </location>
</feature>
<protein>
    <submittedName>
        <fullName evidence="2">Uncharacterized protein</fullName>
    </submittedName>
</protein>
<dbReference type="RefSeq" id="WP_306413041.1">
    <property type="nucleotide sequence ID" value="NZ_JANFPI010000009.1"/>
</dbReference>
<dbReference type="EMBL" id="JANFPI010000009">
    <property type="protein sequence ID" value="MCX8999546.1"/>
    <property type="molecule type" value="Genomic_DNA"/>
</dbReference>
<organism evidence="2 3">
    <name type="scientific">Ectorhizobium quercum</name>
    <dbReference type="NCBI Taxonomy" id="2965071"/>
    <lineage>
        <taxon>Bacteria</taxon>
        <taxon>Pseudomonadati</taxon>
        <taxon>Pseudomonadota</taxon>
        <taxon>Alphaproteobacteria</taxon>
        <taxon>Hyphomicrobiales</taxon>
        <taxon>Rhizobiaceae</taxon>
        <taxon>Ectorhizobium</taxon>
    </lineage>
</organism>
<comment type="caution">
    <text evidence="2">The sequence shown here is derived from an EMBL/GenBank/DDBJ whole genome shotgun (WGS) entry which is preliminary data.</text>
</comment>
<dbReference type="AlphaFoldDB" id="A0AAE3N3K2"/>
<keyword evidence="3" id="KW-1185">Reference proteome</keyword>
<reference evidence="2" key="1">
    <citation type="submission" date="2022-07" db="EMBL/GenBank/DDBJ databases">
        <title>Ectorhizobium quercum gen.nov., sp. nov.</title>
        <authorList>
            <person name="Ma T."/>
            <person name="Li Y."/>
        </authorList>
    </citation>
    <scope>NUCLEOTIDE SEQUENCE</scope>
    <source>
        <strain evidence="2">BDR2-2</strain>
    </source>
</reference>